<dbReference type="AlphaFoldDB" id="A0A0E9UKM5"/>
<sequence>MFCDLTKLDNVSLNCLLFVTLLLVFHLSKLAENGNCG</sequence>
<accession>A0A0E9UKM5</accession>
<proteinExistence type="predicted"/>
<protein>
    <submittedName>
        <fullName evidence="1">Uncharacterized protein</fullName>
    </submittedName>
</protein>
<reference evidence="1" key="2">
    <citation type="journal article" date="2015" name="Fish Shellfish Immunol.">
        <title>Early steps in the European eel (Anguilla anguilla)-Vibrio vulnificus interaction in the gills: Role of the RtxA13 toxin.</title>
        <authorList>
            <person name="Callol A."/>
            <person name="Pajuelo D."/>
            <person name="Ebbesson L."/>
            <person name="Teles M."/>
            <person name="MacKenzie S."/>
            <person name="Amaro C."/>
        </authorList>
    </citation>
    <scope>NUCLEOTIDE SEQUENCE</scope>
</reference>
<evidence type="ECO:0000313" key="1">
    <source>
        <dbReference type="EMBL" id="JAH66271.1"/>
    </source>
</evidence>
<organism evidence="1">
    <name type="scientific">Anguilla anguilla</name>
    <name type="common">European freshwater eel</name>
    <name type="synonym">Muraena anguilla</name>
    <dbReference type="NCBI Taxonomy" id="7936"/>
    <lineage>
        <taxon>Eukaryota</taxon>
        <taxon>Metazoa</taxon>
        <taxon>Chordata</taxon>
        <taxon>Craniata</taxon>
        <taxon>Vertebrata</taxon>
        <taxon>Euteleostomi</taxon>
        <taxon>Actinopterygii</taxon>
        <taxon>Neopterygii</taxon>
        <taxon>Teleostei</taxon>
        <taxon>Anguilliformes</taxon>
        <taxon>Anguillidae</taxon>
        <taxon>Anguilla</taxon>
    </lineage>
</organism>
<reference evidence="1" key="1">
    <citation type="submission" date="2014-11" db="EMBL/GenBank/DDBJ databases">
        <authorList>
            <person name="Amaro Gonzalez C."/>
        </authorList>
    </citation>
    <scope>NUCLEOTIDE SEQUENCE</scope>
</reference>
<dbReference type="EMBL" id="GBXM01042306">
    <property type="protein sequence ID" value="JAH66271.1"/>
    <property type="molecule type" value="Transcribed_RNA"/>
</dbReference>
<name>A0A0E9UKM5_ANGAN</name>